<organism evidence="7 8">
    <name type="scientific">Biomphalaria glabrata</name>
    <name type="common">Bloodfluke planorb</name>
    <name type="synonym">Freshwater snail</name>
    <dbReference type="NCBI Taxonomy" id="6526"/>
    <lineage>
        <taxon>Eukaryota</taxon>
        <taxon>Metazoa</taxon>
        <taxon>Spiralia</taxon>
        <taxon>Lophotrochozoa</taxon>
        <taxon>Mollusca</taxon>
        <taxon>Gastropoda</taxon>
        <taxon>Heterobranchia</taxon>
        <taxon>Euthyneura</taxon>
        <taxon>Panpulmonata</taxon>
        <taxon>Hygrophila</taxon>
        <taxon>Lymnaeoidea</taxon>
        <taxon>Planorbidae</taxon>
        <taxon>Biomphalaria</taxon>
    </lineage>
</organism>
<dbReference type="RefSeq" id="XP_055897257.1">
    <property type="nucleotide sequence ID" value="XM_056041282.1"/>
</dbReference>
<evidence type="ECO:0000259" key="6">
    <source>
        <dbReference type="PROSITE" id="PS00498"/>
    </source>
</evidence>
<keyword evidence="7" id="KW-1185">Reference proteome</keyword>
<evidence type="ECO:0000313" key="8">
    <source>
        <dbReference type="RefSeq" id="XP_055897257.1"/>
    </source>
</evidence>
<evidence type="ECO:0000256" key="1">
    <source>
        <dbReference type="ARBA" id="ARBA00022723"/>
    </source>
</evidence>
<feature type="domain" description="Tyrosinase copper-binding" evidence="5">
    <location>
        <begin position="158"/>
        <end position="175"/>
    </location>
</feature>
<feature type="domain" description="Tyrosinase copper-binding" evidence="6">
    <location>
        <begin position="300"/>
        <end position="311"/>
    </location>
</feature>
<feature type="region of interest" description="Disordered" evidence="3">
    <location>
        <begin position="87"/>
        <end position="107"/>
    </location>
</feature>
<accession>A0A9W3BCN2</accession>
<dbReference type="PRINTS" id="PR00092">
    <property type="entry name" value="TYROSINASE"/>
</dbReference>
<dbReference type="InterPro" id="IPR002227">
    <property type="entry name" value="Tyrosinase_Cu-bd"/>
</dbReference>
<feature type="signal peptide" evidence="4">
    <location>
        <begin position="1"/>
        <end position="21"/>
    </location>
</feature>
<dbReference type="OrthoDB" id="6132182at2759"/>
<evidence type="ECO:0000313" key="7">
    <source>
        <dbReference type="Proteomes" id="UP001165740"/>
    </source>
</evidence>
<dbReference type="GeneID" id="106051405"/>
<evidence type="ECO:0000256" key="2">
    <source>
        <dbReference type="ARBA" id="ARBA00023008"/>
    </source>
</evidence>
<dbReference type="PANTHER" id="PTHR11474:SF126">
    <property type="entry name" value="TYROSINASE-LIKE PROTEIN TYR-1-RELATED"/>
    <property type="match status" value="1"/>
</dbReference>
<keyword evidence="1" id="KW-0479">Metal-binding</keyword>
<dbReference type="Pfam" id="PF00264">
    <property type="entry name" value="Tyrosinase"/>
    <property type="match status" value="1"/>
</dbReference>
<name>A0A9W3BCN2_BIOGL</name>
<dbReference type="PROSITE" id="PS00498">
    <property type="entry name" value="TYROSINASE_2"/>
    <property type="match status" value="1"/>
</dbReference>
<keyword evidence="4" id="KW-0732">Signal</keyword>
<dbReference type="PROSITE" id="PS00497">
    <property type="entry name" value="TYROSINASE_1"/>
    <property type="match status" value="1"/>
</dbReference>
<protein>
    <submittedName>
        <fullName evidence="8">Uncharacterized protein LOC106051405</fullName>
    </submittedName>
</protein>
<dbReference type="OMA" id="HPTCISK"/>
<sequence>MKTNLIYLVLVTLSITEVTKAKLCDIPVPKPLQECYERVKSFSVDRYVGSLYSWLCEHTLINSTRTEEPIDPETASYIQGLLESALPSSSRNQGKRYRDKRQATQPPCTRKEYRMLTLAERNRFHNAINTLKRDTSVRPNAYDAIANIHTGTTNLIAHNGPGFLGWHRVYLLMYENALRRVDPTVCIPYWDSTLDNQLTNPLASSIWSPEFLGTSNGAVTTGPFANWRRPNGAQLIRNVGADGDLLSTTVVNDVLSRPRYEDIVVSNAPFDPQFNLEVQHGSVHIYVGGTMSLLNTAAFDPTFFLHHAYIDFWFERMRNNLRARGINPAIYPNVPTNARHVANATTGFTGYRQVDGYSETLARRAVYEPVPTCSVTSPACGNRFLVCQLSSGRCVPPVRTTIGKRSADIESSEDTCSKPRNFDLPYQNDFCVGEWCDFDEWAIIPVKIVHVRPPKFKTYNSYPVISNTVDQRLDIYSPKAYNETRRFISNRQGNPLTYSRCNRDMSVGQIYLYSHGLNYPGFYKESTIIDQKLPVSVTIGYVGVKRPAPGEELSKALLRAHDSCGRVCHAACRDPDTNEFKACSGAVAVSEEHPLLFGNDFDEAVLSVFDYDFNKDCPKVQTDNFYITFYCDYPNKFPFAHPDPQEM</sequence>
<dbReference type="InterPro" id="IPR008922">
    <property type="entry name" value="Di-copper_centre_dom_sf"/>
</dbReference>
<proteinExistence type="predicted"/>
<dbReference type="Proteomes" id="UP001165740">
    <property type="component" value="Chromosome 9"/>
</dbReference>
<reference evidence="8" key="1">
    <citation type="submission" date="2025-08" db="UniProtKB">
        <authorList>
            <consortium name="RefSeq"/>
        </authorList>
    </citation>
    <scope>IDENTIFICATION</scope>
</reference>
<dbReference type="InterPro" id="IPR050316">
    <property type="entry name" value="Tyrosinase/Hemocyanin"/>
</dbReference>
<dbReference type="PANTHER" id="PTHR11474">
    <property type="entry name" value="TYROSINASE FAMILY MEMBER"/>
    <property type="match status" value="1"/>
</dbReference>
<dbReference type="AlphaFoldDB" id="A0A9W3BCN2"/>
<dbReference type="GO" id="GO:0046872">
    <property type="term" value="F:metal ion binding"/>
    <property type="evidence" value="ECO:0007669"/>
    <property type="project" value="UniProtKB-KW"/>
</dbReference>
<evidence type="ECO:0000259" key="5">
    <source>
        <dbReference type="PROSITE" id="PS00497"/>
    </source>
</evidence>
<feature type="chain" id="PRO_5040961937" evidence="4">
    <location>
        <begin position="22"/>
        <end position="647"/>
    </location>
</feature>
<keyword evidence="2" id="KW-0186">Copper</keyword>
<dbReference type="SUPFAM" id="SSF48056">
    <property type="entry name" value="Di-copper centre-containing domain"/>
    <property type="match status" value="1"/>
</dbReference>
<gene>
    <name evidence="8" type="primary">LOC106051405</name>
</gene>
<evidence type="ECO:0000256" key="4">
    <source>
        <dbReference type="SAM" id="SignalP"/>
    </source>
</evidence>
<evidence type="ECO:0000256" key="3">
    <source>
        <dbReference type="SAM" id="MobiDB-lite"/>
    </source>
</evidence>
<dbReference type="GO" id="GO:0016491">
    <property type="term" value="F:oxidoreductase activity"/>
    <property type="evidence" value="ECO:0007669"/>
    <property type="project" value="InterPro"/>
</dbReference>
<dbReference type="Gene3D" id="1.10.1280.10">
    <property type="entry name" value="Di-copper center containing domain from catechol oxidase"/>
    <property type="match status" value="1"/>
</dbReference>